<dbReference type="InterPro" id="IPR029045">
    <property type="entry name" value="ClpP/crotonase-like_dom_sf"/>
</dbReference>
<dbReference type="CDD" id="cd06558">
    <property type="entry name" value="crotonase-like"/>
    <property type="match status" value="1"/>
</dbReference>
<name>A0ABX1IZ26_9PSEU</name>
<organism evidence="3 4">
    <name type="scientific">Amycolatopsis acididurans</name>
    <dbReference type="NCBI Taxonomy" id="2724524"/>
    <lineage>
        <taxon>Bacteria</taxon>
        <taxon>Bacillati</taxon>
        <taxon>Actinomycetota</taxon>
        <taxon>Actinomycetes</taxon>
        <taxon>Pseudonocardiales</taxon>
        <taxon>Pseudonocardiaceae</taxon>
        <taxon>Amycolatopsis</taxon>
    </lineage>
</organism>
<proteinExistence type="inferred from homology"/>
<protein>
    <submittedName>
        <fullName evidence="3">Enoyl-CoA hydratase</fullName>
    </submittedName>
</protein>
<comment type="caution">
    <text evidence="3">The sequence shown here is derived from an EMBL/GenBank/DDBJ whole genome shotgun (WGS) entry which is preliminary data.</text>
</comment>
<dbReference type="PROSITE" id="PS00166">
    <property type="entry name" value="ENOYL_COA_HYDRATASE"/>
    <property type="match status" value="1"/>
</dbReference>
<dbReference type="InterPro" id="IPR001753">
    <property type="entry name" value="Enoyl-CoA_hydra/iso"/>
</dbReference>
<gene>
    <name evidence="3" type="ORF">HFP15_05895</name>
</gene>
<dbReference type="PANTHER" id="PTHR11941">
    <property type="entry name" value="ENOYL-COA HYDRATASE-RELATED"/>
    <property type="match status" value="1"/>
</dbReference>
<evidence type="ECO:0000256" key="2">
    <source>
        <dbReference type="RuleBase" id="RU003707"/>
    </source>
</evidence>
<dbReference type="InterPro" id="IPR018376">
    <property type="entry name" value="Enoyl-CoA_hyd/isom_CS"/>
</dbReference>
<dbReference type="Pfam" id="PF00378">
    <property type="entry name" value="ECH_1"/>
    <property type="match status" value="1"/>
</dbReference>
<keyword evidence="4" id="KW-1185">Reference proteome</keyword>
<evidence type="ECO:0000313" key="3">
    <source>
        <dbReference type="EMBL" id="NKQ52406.1"/>
    </source>
</evidence>
<dbReference type="SUPFAM" id="SSF52096">
    <property type="entry name" value="ClpP/crotonase"/>
    <property type="match status" value="1"/>
</dbReference>
<dbReference type="Gene3D" id="3.90.226.10">
    <property type="entry name" value="2-enoyl-CoA Hydratase, Chain A, domain 1"/>
    <property type="match status" value="1"/>
</dbReference>
<reference evidence="3 4" key="1">
    <citation type="submission" date="2020-04" db="EMBL/GenBank/DDBJ databases">
        <title>Novel species.</title>
        <authorList>
            <person name="Teo W.F.A."/>
            <person name="Lipun K."/>
            <person name="Srisuk N."/>
            <person name="Duangmal K."/>
        </authorList>
    </citation>
    <scope>NUCLEOTIDE SEQUENCE [LARGE SCALE GENOMIC DNA]</scope>
    <source>
        <strain evidence="3 4">K13G38</strain>
    </source>
</reference>
<sequence>MTADVGDEIRVERDGSGVVVITLNRPERFNALPRTHWKPLKAVFDDVAASMTDRAVVVTGAGGNFCSGADLSARPKDSERLLRRGLQPVLDAALAIRNLPQPTIAAVSGWAAGAGMNLALLCDLVIADETAKFSQIFVDRGLTIDFGGTWLLPHSVGLHRAKEMALFARKMSGEQLREWGVVNRIVPAGQALHVARSWAADLAARAPHAVQITKEQLNYSLAQSFEESLMRESMAQDFVVRLDDTKEAMSAFLEKRTPEFRGR</sequence>
<dbReference type="EMBL" id="JAAXLS010000002">
    <property type="protein sequence ID" value="NKQ52406.1"/>
    <property type="molecule type" value="Genomic_DNA"/>
</dbReference>
<evidence type="ECO:0000256" key="1">
    <source>
        <dbReference type="ARBA" id="ARBA00005254"/>
    </source>
</evidence>
<accession>A0ABX1IZ26</accession>
<dbReference type="Proteomes" id="UP000715441">
    <property type="component" value="Unassembled WGS sequence"/>
</dbReference>
<dbReference type="PANTHER" id="PTHR11941:SF54">
    <property type="entry name" value="ENOYL-COA HYDRATASE, MITOCHONDRIAL"/>
    <property type="match status" value="1"/>
</dbReference>
<comment type="similarity">
    <text evidence="1 2">Belongs to the enoyl-CoA hydratase/isomerase family.</text>
</comment>
<dbReference type="RefSeq" id="WP_168512211.1">
    <property type="nucleotide sequence ID" value="NZ_JAAXLS010000002.1"/>
</dbReference>
<evidence type="ECO:0000313" key="4">
    <source>
        <dbReference type="Proteomes" id="UP000715441"/>
    </source>
</evidence>